<dbReference type="InterPro" id="IPR057727">
    <property type="entry name" value="WCX_dom"/>
</dbReference>
<evidence type="ECO:0000259" key="2">
    <source>
        <dbReference type="Pfam" id="PF08279"/>
    </source>
</evidence>
<evidence type="ECO:0000259" key="3">
    <source>
        <dbReference type="Pfam" id="PF13280"/>
    </source>
</evidence>
<dbReference type="SUPFAM" id="SSF46785">
    <property type="entry name" value="Winged helix' DNA-binding domain"/>
    <property type="match status" value="1"/>
</dbReference>
<feature type="region of interest" description="Disordered" evidence="1">
    <location>
        <begin position="377"/>
        <end position="404"/>
    </location>
</feature>
<evidence type="ECO:0000313" key="5">
    <source>
        <dbReference type="EMBL" id="GLW68423.1"/>
    </source>
</evidence>
<evidence type="ECO:0000259" key="4">
    <source>
        <dbReference type="Pfam" id="PF25583"/>
    </source>
</evidence>
<evidence type="ECO:0000256" key="1">
    <source>
        <dbReference type="SAM" id="MobiDB-lite"/>
    </source>
</evidence>
<evidence type="ECO:0000313" key="6">
    <source>
        <dbReference type="Proteomes" id="UP001165041"/>
    </source>
</evidence>
<reference evidence="5" key="1">
    <citation type="submission" date="2023-02" db="EMBL/GenBank/DDBJ databases">
        <title>Kitasatospora phosalacinea NBRC 14627.</title>
        <authorList>
            <person name="Ichikawa N."/>
            <person name="Sato H."/>
            <person name="Tonouchi N."/>
        </authorList>
    </citation>
    <scope>NUCLEOTIDE SEQUENCE</scope>
    <source>
        <strain evidence="5">NBRC 14627</strain>
    </source>
</reference>
<dbReference type="Gene3D" id="1.10.10.10">
    <property type="entry name" value="Winged helix-like DNA-binding domain superfamily/Winged helix DNA-binding domain"/>
    <property type="match status" value="1"/>
</dbReference>
<accession>A0A9W6Q4S0</accession>
<dbReference type="Pfam" id="PF13280">
    <property type="entry name" value="WYL"/>
    <property type="match status" value="1"/>
</dbReference>
<dbReference type="InterPro" id="IPR036390">
    <property type="entry name" value="WH_DNA-bd_sf"/>
</dbReference>
<organism evidence="5 6">
    <name type="scientific">Kitasatospora phosalacinea</name>
    <dbReference type="NCBI Taxonomy" id="2065"/>
    <lineage>
        <taxon>Bacteria</taxon>
        <taxon>Bacillati</taxon>
        <taxon>Actinomycetota</taxon>
        <taxon>Actinomycetes</taxon>
        <taxon>Kitasatosporales</taxon>
        <taxon>Streptomycetaceae</taxon>
        <taxon>Kitasatospora</taxon>
    </lineage>
</organism>
<gene>
    <name evidence="5" type="ORF">Kpho02_07220</name>
</gene>
<sequence length="404" mass="42847">MGHDDPESRPMCSSAGPVPGRPAAEVSVVRRVGDPWGMRAARLIRMALLIQSSPGLTAAALARELEVSERTVIRDAQALQEAGVPVRSERGRVGGYFLAAGYRTRLTTLRPGEAETLFLSGVPSALQDLGLSDAAETARLKLTATLLPSVRRAAESSVRRFHLDAPAWFREPAAPDLLPELARAVWADRPVELSYARPGRDGAPPTVVARVVEPYGLVLKAGTWYVVARVPGAQEDRDGGWRTYRVDRITALAAAAGTEGPFARDPAFDLAAHWEARSLAFARALLRTTVTVRLTERGLRRLPAVVDGAAVADALASASAPDPAGLVTLDLPVESEDVAFDQLARLDADAEVLAPARLRARFRERATALAALYGADSAEVEPAEPGAEESGAGAAEPAEGAARR</sequence>
<dbReference type="Pfam" id="PF08279">
    <property type="entry name" value="HTH_11"/>
    <property type="match status" value="1"/>
</dbReference>
<dbReference type="AlphaFoldDB" id="A0A9W6Q4S0"/>
<dbReference type="PROSITE" id="PS52050">
    <property type="entry name" value="WYL"/>
    <property type="match status" value="1"/>
</dbReference>
<feature type="domain" description="WYL" evidence="3">
    <location>
        <begin position="177"/>
        <end position="252"/>
    </location>
</feature>
<name>A0A9W6Q4S0_9ACTN</name>
<dbReference type="Pfam" id="PF25583">
    <property type="entry name" value="WCX"/>
    <property type="match status" value="1"/>
</dbReference>
<feature type="compositionally biased region" description="Low complexity" evidence="1">
    <location>
        <begin position="383"/>
        <end position="404"/>
    </location>
</feature>
<dbReference type="PANTHER" id="PTHR34580">
    <property type="match status" value="1"/>
</dbReference>
<dbReference type="InterPro" id="IPR026881">
    <property type="entry name" value="WYL_dom"/>
</dbReference>
<dbReference type="InterPro" id="IPR013196">
    <property type="entry name" value="HTH_11"/>
</dbReference>
<proteinExistence type="predicted"/>
<dbReference type="Proteomes" id="UP001165041">
    <property type="component" value="Unassembled WGS sequence"/>
</dbReference>
<dbReference type="InterPro" id="IPR051534">
    <property type="entry name" value="CBASS_pafABC_assoc_protein"/>
</dbReference>
<comment type="caution">
    <text evidence="5">The sequence shown here is derived from an EMBL/GenBank/DDBJ whole genome shotgun (WGS) entry which is preliminary data.</text>
</comment>
<feature type="domain" description="WCX" evidence="4">
    <location>
        <begin position="288"/>
        <end position="370"/>
    </location>
</feature>
<dbReference type="InterPro" id="IPR036388">
    <property type="entry name" value="WH-like_DNA-bd_sf"/>
</dbReference>
<feature type="region of interest" description="Disordered" evidence="1">
    <location>
        <begin position="1"/>
        <end position="21"/>
    </location>
</feature>
<dbReference type="EMBL" id="BSSA01000002">
    <property type="protein sequence ID" value="GLW68423.1"/>
    <property type="molecule type" value="Genomic_DNA"/>
</dbReference>
<dbReference type="PANTHER" id="PTHR34580:SF1">
    <property type="entry name" value="PROTEIN PAFC"/>
    <property type="match status" value="1"/>
</dbReference>
<protein>
    <submittedName>
        <fullName evidence="5">Transcriptional regulator</fullName>
    </submittedName>
</protein>
<feature type="domain" description="Helix-turn-helix type 11" evidence="2">
    <location>
        <begin position="47"/>
        <end position="96"/>
    </location>
</feature>